<dbReference type="Pfam" id="PF13671">
    <property type="entry name" value="AAA_33"/>
    <property type="match status" value="1"/>
</dbReference>
<evidence type="ECO:0000256" key="7">
    <source>
        <dbReference type="ARBA" id="ARBA00022840"/>
    </source>
</evidence>
<dbReference type="GO" id="GO:0046316">
    <property type="term" value="F:gluconokinase activity"/>
    <property type="evidence" value="ECO:0007669"/>
    <property type="project" value="UniProtKB-EC"/>
</dbReference>
<dbReference type="RefSeq" id="WP_077691651.1">
    <property type="nucleotide sequence ID" value="NZ_MCOK01000001.1"/>
</dbReference>
<organism evidence="11 12">
    <name type="scientific">Nocardiopsis sinuspersici</name>
    <dbReference type="NCBI Taxonomy" id="501010"/>
    <lineage>
        <taxon>Bacteria</taxon>
        <taxon>Bacillati</taxon>
        <taxon>Actinomycetota</taxon>
        <taxon>Actinomycetes</taxon>
        <taxon>Streptosporangiales</taxon>
        <taxon>Nocardiopsidaceae</taxon>
        <taxon>Nocardiopsis</taxon>
    </lineage>
</organism>
<keyword evidence="12" id="KW-1185">Reference proteome</keyword>
<dbReference type="EC" id="2.7.1.12" evidence="3 10"/>
<evidence type="ECO:0000313" key="12">
    <source>
        <dbReference type="Proteomes" id="UP000189004"/>
    </source>
</evidence>
<reference evidence="12" key="1">
    <citation type="submission" date="2016-08" db="EMBL/GenBank/DDBJ databases">
        <authorList>
            <person name="Tokovenko B."/>
            <person name="Kalinowski J."/>
        </authorList>
    </citation>
    <scope>NUCLEOTIDE SEQUENCE [LARGE SCALE GENOMIC DNA]</scope>
    <source>
        <strain evidence="12">UTMC102</strain>
    </source>
</reference>
<dbReference type="InterPro" id="IPR006001">
    <property type="entry name" value="Therm_gnt_kin"/>
</dbReference>
<evidence type="ECO:0000256" key="1">
    <source>
        <dbReference type="ARBA" id="ARBA00004761"/>
    </source>
</evidence>
<dbReference type="PANTHER" id="PTHR43442">
    <property type="entry name" value="GLUCONOKINASE-RELATED"/>
    <property type="match status" value="1"/>
</dbReference>
<evidence type="ECO:0000256" key="10">
    <source>
        <dbReference type="RuleBase" id="RU363066"/>
    </source>
</evidence>
<dbReference type="PANTHER" id="PTHR43442:SF3">
    <property type="entry name" value="GLUCONOKINASE-RELATED"/>
    <property type="match status" value="1"/>
</dbReference>
<keyword evidence="5 10" id="KW-0547">Nucleotide-binding</keyword>
<comment type="pathway">
    <text evidence="1">Carbohydrate acid metabolism.</text>
</comment>
<dbReference type="SUPFAM" id="SSF52540">
    <property type="entry name" value="P-loop containing nucleoside triphosphate hydrolases"/>
    <property type="match status" value="1"/>
</dbReference>
<proteinExistence type="inferred from homology"/>
<evidence type="ECO:0000256" key="8">
    <source>
        <dbReference type="ARBA" id="ARBA00023064"/>
    </source>
</evidence>
<evidence type="ECO:0000313" key="11">
    <source>
        <dbReference type="EMBL" id="OOC55224.1"/>
    </source>
</evidence>
<keyword evidence="7 10" id="KW-0067">ATP-binding</keyword>
<comment type="similarity">
    <text evidence="2 10">Belongs to the gluconokinase GntK/GntV family.</text>
</comment>
<evidence type="ECO:0000256" key="5">
    <source>
        <dbReference type="ARBA" id="ARBA00022741"/>
    </source>
</evidence>
<accession>A0A1V3C351</accession>
<dbReference type="Proteomes" id="UP000189004">
    <property type="component" value="Unassembled WGS sequence"/>
</dbReference>
<evidence type="ECO:0000256" key="2">
    <source>
        <dbReference type="ARBA" id="ARBA00008420"/>
    </source>
</evidence>
<name>A0A1V3C351_9ACTN</name>
<dbReference type="GO" id="GO:0005524">
    <property type="term" value="F:ATP binding"/>
    <property type="evidence" value="ECO:0007669"/>
    <property type="project" value="UniProtKB-KW"/>
</dbReference>
<comment type="caution">
    <text evidence="11">The sequence shown here is derived from an EMBL/GenBank/DDBJ whole genome shotgun (WGS) entry which is preliminary data.</text>
</comment>
<dbReference type="NCBIfam" id="TIGR01313">
    <property type="entry name" value="therm_gnt_kin"/>
    <property type="match status" value="1"/>
</dbReference>
<dbReference type="InterPro" id="IPR027417">
    <property type="entry name" value="P-loop_NTPase"/>
</dbReference>
<dbReference type="FunFam" id="3.40.50.300:FF:000522">
    <property type="entry name" value="Gluconokinase"/>
    <property type="match status" value="1"/>
</dbReference>
<evidence type="ECO:0000256" key="3">
    <source>
        <dbReference type="ARBA" id="ARBA00012054"/>
    </source>
</evidence>
<dbReference type="STRING" id="501010.NOSIN_16560"/>
<sequence length="176" mass="19664">MHFVFMGVSGSGKTTVAEGVAGQLGLSFAEADDFHPRANIDKMAVGTPLTDHDRWPWLDKLAGWIAEHDARGESTVMACSALKHSYRDVLRQGAPGVYFLHMHGSFEVIWERIEARRDHFMPPALLESQFETLEPLGADEPGREFDIRNDIDTLVEQALEYVEQRLRSARAPATGD</sequence>
<dbReference type="GO" id="GO:0019521">
    <property type="term" value="P:D-gluconate metabolic process"/>
    <property type="evidence" value="ECO:0007669"/>
    <property type="project" value="UniProtKB-KW"/>
</dbReference>
<dbReference type="AlphaFoldDB" id="A0A1V3C351"/>
<keyword evidence="6 10" id="KW-0418">Kinase</keyword>
<evidence type="ECO:0000256" key="9">
    <source>
        <dbReference type="ARBA" id="ARBA00048090"/>
    </source>
</evidence>
<dbReference type="GO" id="GO:0005737">
    <property type="term" value="C:cytoplasm"/>
    <property type="evidence" value="ECO:0007669"/>
    <property type="project" value="TreeGrafter"/>
</dbReference>
<keyword evidence="8" id="KW-0311">Gluconate utilization</keyword>
<dbReference type="CDD" id="cd02021">
    <property type="entry name" value="GntK"/>
    <property type="match status" value="1"/>
</dbReference>
<evidence type="ECO:0000256" key="6">
    <source>
        <dbReference type="ARBA" id="ARBA00022777"/>
    </source>
</evidence>
<dbReference type="OrthoDB" id="9795716at2"/>
<keyword evidence="4 10" id="KW-0808">Transferase</keyword>
<gene>
    <name evidence="11" type="ORF">NOSIN_16560</name>
</gene>
<protein>
    <recommendedName>
        <fullName evidence="3 10">Gluconokinase</fullName>
        <ecNumber evidence="3 10">2.7.1.12</ecNumber>
    </recommendedName>
</protein>
<dbReference type="EMBL" id="MCOK01000001">
    <property type="protein sequence ID" value="OOC55224.1"/>
    <property type="molecule type" value="Genomic_DNA"/>
</dbReference>
<comment type="catalytic activity">
    <reaction evidence="9 10">
        <text>D-gluconate + ATP = 6-phospho-D-gluconate + ADP + H(+)</text>
        <dbReference type="Rhea" id="RHEA:19433"/>
        <dbReference type="ChEBI" id="CHEBI:15378"/>
        <dbReference type="ChEBI" id="CHEBI:18391"/>
        <dbReference type="ChEBI" id="CHEBI:30616"/>
        <dbReference type="ChEBI" id="CHEBI:58759"/>
        <dbReference type="ChEBI" id="CHEBI:456216"/>
        <dbReference type="EC" id="2.7.1.12"/>
    </reaction>
</comment>
<dbReference type="Gene3D" id="3.40.50.300">
    <property type="entry name" value="P-loop containing nucleotide triphosphate hydrolases"/>
    <property type="match status" value="1"/>
</dbReference>
<evidence type="ECO:0000256" key="4">
    <source>
        <dbReference type="ARBA" id="ARBA00022679"/>
    </source>
</evidence>